<keyword evidence="9" id="KW-1185">Reference proteome</keyword>
<evidence type="ECO:0000256" key="3">
    <source>
        <dbReference type="ARBA" id="ARBA00023172"/>
    </source>
</evidence>
<dbReference type="InterPro" id="IPR013762">
    <property type="entry name" value="Integrase-like_cat_sf"/>
</dbReference>
<dbReference type="PROSITE" id="PS51898">
    <property type="entry name" value="TYR_RECOMBINASE"/>
    <property type="match status" value="1"/>
</dbReference>
<dbReference type="EMBL" id="PDJQ01000001">
    <property type="protein sequence ID" value="PFG75317.1"/>
    <property type="molecule type" value="Genomic_DNA"/>
</dbReference>
<accession>A0A2A9HH10</accession>
<dbReference type="InterPro" id="IPR002104">
    <property type="entry name" value="Integrase_catalytic"/>
</dbReference>
<protein>
    <submittedName>
        <fullName evidence="8">Integrase</fullName>
    </submittedName>
</protein>
<dbReference type="PROSITE" id="PS51900">
    <property type="entry name" value="CB"/>
    <property type="match status" value="1"/>
</dbReference>
<dbReference type="InterPro" id="IPR010998">
    <property type="entry name" value="Integrase_recombinase_N"/>
</dbReference>
<sequence>MARRPYGSGSVHRVNDPARRNKPWRAAVHVGGGKYRVRWAATRREAERLVQELLAERARGVLGPPGRLTVRQFLEEWLAGAQHRLKPQSASTYRDRITRHVLPHLGDRRLTALQPLDLERLYRRLLDAGLAPSTVRITHKIVHKALADAVRLGYLAANPADRAAPPRVAQATAGTVLGPEEARRLLEAAMGDRLEALAVLALTTGMRQGELLALRWRDVDLEGGTVRITGSLARADGEYRIQEPKTASSRRAVALGELARSALRAHRQRQLEERLRAGPAWRDLDLVFCREDGYYLNARSIREWFDRLLECAGVPKIRFHDLRHTAATLAMVAGVDVRTTGALLGHASATLTLDTYGHVLPGAAAAAAAAIDAALRG</sequence>
<feature type="domain" description="Tyr recombinase" evidence="6">
    <location>
        <begin position="172"/>
        <end position="369"/>
    </location>
</feature>
<evidence type="ECO:0000256" key="4">
    <source>
        <dbReference type="PROSITE-ProRule" id="PRU01248"/>
    </source>
</evidence>
<dbReference type="AlphaFoldDB" id="A0A2A9HH10"/>
<evidence type="ECO:0000259" key="7">
    <source>
        <dbReference type="PROSITE" id="PS51900"/>
    </source>
</evidence>
<evidence type="ECO:0000256" key="2">
    <source>
        <dbReference type="ARBA" id="ARBA00023125"/>
    </source>
</evidence>
<dbReference type="InterPro" id="IPR004107">
    <property type="entry name" value="Integrase_SAM-like_N"/>
</dbReference>
<dbReference type="GO" id="GO:0003677">
    <property type="term" value="F:DNA binding"/>
    <property type="evidence" value="ECO:0007669"/>
    <property type="project" value="UniProtKB-UniRule"/>
</dbReference>
<dbReference type="Proteomes" id="UP000223071">
    <property type="component" value="Unassembled WGS sequence"/>
</dbReference>
<feature type="region of interest" description="Disordered" evidence="5">
    <location>
        <begin position="1"/>
        <end position="20"/>
    </location>
</feature>
<dbReference type="GO" id="GO:0006310">
    <property type="term" value="P:DNA recombination"/>
    <property type="evidence" value="ECO:0007669"/>
    <property type="project" value="UniProtKB-KW"/>
</dbReference>
<evidence type="ECO:0000259" key="6">
    <source>
        <dbReference type="PROSITE" id="PS51898"/>
    </source>
</evidence>
<dbReference type="CDD" id="cd01189">
    <property type="entry name" value="INT_ICEBs1_C_like"/>
    <property type="match status" value="1"/>
</dbReference>
<dbReference type="GO" id="GO:0015074">
    <property type="term" value="P:DNA integration"/>
    <property type="evidence" value="ECO:0007669"/>
    <property type="project" value="UniProtKB-KW"/>
</dbReference>
<evidence type="ECO:0000313" key="9">
    <source>
        <dbReference type="Proteomes" id="UP000223071"/>
    </source>
</evidence>
<dbReference type="Gene3D" id="1.10.150.130">
    <property type="match status" value="1"/>
</dbReference>
<dbReference type="InterPro" id="IPR044068">
    <property type="entry name" value="CB"/>
</dbReference>
<dbReference type="PANTHER" id="PTHR30349">
    <property type="entry name" value="PHAGE INTEGRASE-RELATED"/>
    <property type="match status" value="1"/>
</dbReference>
<evidence type="ECO:0000256" key="1">
    <source>
        <dbReference type="ARBA" id="ARBA00022908"/>
    </source>
</evidence>
<keyword evidence="2 4" id="KW-0238">DNA-binding</keyword>
<dbReference type="Pfam" id="PF14659">
    <property type="entry name" value="Phage_int_SAM_3"/>
    <property type="match status" value="1"/>
</dbReference>
<dbReference type="PANTHER" id="PTHR30349:SF91">
    <property type="entry name" value="INTA PROTEIN"/>
    <property type="match status" value="1"/>
</dbReference>
<evidence type="ECO:0000313" key="8">
    <source>
        <dbReference type="EMBL" id="PFG75317.1"/>
    </source>
</evidence>
<dbReference type="Gene3D" id="1.10.443.10">
    <property type="entry name" value="Intergrase catalytic core"/>
    <property type="match status" value="1"/>
</dbReference>
<organism evidence="8 9">
    <name type="scientific">Tepidiforma thermophila (strain KCTC 52669 / CGMCC 1.13589 / G233)</name>
    <dbReference type="NCBI Taxonomy" id="2761530"/>
    <lineage>
        <taxon>Bacteria</taxon>
        <taxon>Bacillati</taxon>
        <taxon>Chloroflexota</taxon>
        <taxon>Tepidiformia</taxon>
        <taxon>Tepidiformales</taxon>
        <taxon>Tepidiformaceae</taxon>
        <taxon>Tepidiforma</taxon>
    </lineage>
</organism>
<feature type="domain" description="Core-binding (CB)" evidence="7">
    <location>
        <begin position="68"/>
        <end position="150"/>
    </location>
</feature>
<proteinExistence type="predicted"/>
<dbReference type="Pfam" id="PF00589">
    <property type="entry name" value="Phage_integrase"/>
    <property type="match status" value="1"/>
</dbReference>
<dbReference type="InterPro" id="IPR011010">
    <property type="entry name" value="DNA_brk_join_enz"/>
</dbReference>
<keyword evidence="1" id="KW-0229">DNA integration</keyword>
<reference evidence="8 9" key="1">
    <citation type="submission" date="2017-09" db="EMBL/GenBank/DDBJ databases">
        <title>Sequencing the genomes of two abundant thermophiles in Great Basin hot springs: Thermocrinis jamiesonii and novel Chloroflexi Thermoflexus hugenholtzii.</title>
        <authorList>
            <person name="Hedlund B."/>
        </authorList>
    </citation>
    <scope>NUCLEOTIDE SEQUENCE [LARGE SCALE GENOMIC DNA]</scope>
    <source>
        <strain evidence="8 9">G233</strain>
    </source>
</reference>
<dbReference type="SUPFAM" id="SSF56349">
    <property type="entry name" value="DNA breaking-rejoining enzymes"/>
    <property type="match status" value="1"/>
</dbReference>
<keyword evidence="3" id="KW-0233">DNA recombination</keyword>
<comment type="caution">
    <text evidence="8">The sequence shown here is derived from an EMBL/GenBank/DDBJ whole genome shotgun (WGS) entry which is preliminary data.</text>
</comment>
<dbReference type="RefSeq" id="WP_165772735.1">
    <property type="nucleotide sequence ID" value="NZ_PDJQ01000001.1"/>
</dbReference>
<name>A0A2A9HH10_TEPT2</name>
<evidence type="ECO:0000256" key="5">
    <source>
        <dbReference type="SAM" id="MobiDB-lite"/>
    </source>
</evidence>
<dbReference type="InterPro" id="IPR050090">
    <property type="entry name" value="Tyrosine_recombinase_XerCD"/>
</dbReference>
<gene>
    <name evidence="8" type="ORF">A9A59_2585</name>
</gene>